<dbReference type="EMBL" id="KB822719">
    <property type="protein sequence ID" value="ETN41223.1"/>
    <property type="molecule type" value="Genomic_DNA"/>
</dbReference>
<dbReference type="InterPro" id="IPR051089">
    <property type="entry name" value="prtT"/>
</dbReference>
<dbReference type="eggNOG" id="ENOG502T1W7">
    <property type="taxonomic scope" value="Eukaryota"/>
</dbReference>
<evidence type="ECO:0000313" key="9">
    <source>
        <dbReference type="Proteomes" id="UP000030752"/>
    </source>
</evidence>
<accession>W2RZK3</accession>
<dbReference type="PROSITE" id="PS50048">
    <property type="entry name" value="ZN2_CY6_FUNGAL_2"/>
    <property type="match status" value="1"/>
</dbReference>
<keyword evidence="4" id="KW-0804">Transcription</keyword>
<keyword evidence="3" id="KW-0238">DNA-binding</keyword>
<dbReference type="STRING" id="1220924.W2RZK3"/>
<sequence length="639" mass="71321">MPASSRSSKACTECRQVKLKCDSKLSFPEPCSRCKTRNLVCTFDPTFKRTPTKGQLERVTKQLNQLQSALGLPQHRYLPDYLHVPSTGSRTSSVGSQSSVPSPETSAVPRTVPLQPETYFGLSDSTVDVPEIFRLGSFQISSERVKQLFVHFARQQYRHLPVIDTRRNYAELHHTTPFLFWSIVVVAIRSSNLMNELIDTIEKPYNEFVGRVVVKSPLSLASIQGLLLLCLWPFGVRHQRQDPSWNLCNIALSATIHQDLPGKILRKKGWPNEEEQIGCRTWLACFYVSSCLSASLAVSPPLRTSEDLTNVSKALAIGGSTGEFASQLEIQRQVANYTSVLRDQSLIESSSAIQMYDKELSAIPAHFKEHWTKESEFCLLVAKLNLYTLVILSARSGQSSTPTSSIPGPQNSVGICLLKGFHVAVKMISLYSQLMDQISQKPYDDTDVIPTYYTLPKSYHHSFAQATFFLLRFTTAGSQFPESDRDIARNHIRLAHEIYLRNSQKPDDEPERDAHVIETLSRNGEGENDFPDSQDLSIVRLTAKRAAAIRGKSSSYDAPVPEVPAPASTESIPEAVGVGTSSVPNAQGDSAAFDFQYTDNWLPYFDVPNEVWDINNYPGTMPPVADWSGQTTMMNYSTY</sequence>
<dbReference type="PROSITE" id="PS00463">
    <property type="entry name" value="ZN2_CY6_FUNGAL_1"/>
    <property type="match status" value="1"/>
</dbReference>
<dbReference type="CDD" id="cd00067">
    <property type="entry name" value="GAL4"/>
    <property type="match status" value="1"/>
</dbReference>
<dbReference type="PANTHER" id="PTHR31845:SF21">
    <property type="entry name" value="REGULATORY PROTEIN LEU3"/>
    <property type="match status" value="1"/>
</dbReference>
<dbReference type="AlphaFoldDB" id="W2RZK3"/>
<evidence type="ECO:0000313" key="8">
    <source>
        <dbReference type="EMBL" id="ETN41223.1"/>
    </source>
</evidence>
<protein>
    <recommendedName>
        <fullName evidence="7">Zn(2)-C6 fungal-type domain-containing protein</fullName>
    </recommendedName>
</protein>
<comment type="subcellular location">
    <subcellularLocation>
        <location evidence="1">Nucleus</location>
    </subcellularLocation>
</comment>
<keyword evidence="2" id="KW-0805">Transcription regulation</keyword>
<dbReference type="RefSeq" id="XP_008715732.1">
    <property type="nucleotide sequence ID" value="XM_008717510.1"/>
</dbReference>
<dbReference type="SUPFAM" id="SSF57701">
    <property type="entry name" value="Zn2/Cys6 DNA-binding domain"/>
    <property type="match status" value="1"/>
</dbReference>
<dbReference type="Pfam" id="PF00172">
    <property type="entry name" value="Zn_clus"/>
    <property type="match status" value="1"/>
</dbReference>
<dbReference type="PANTHER" id="PTHR31845">
    <property type="entry name" value="FINGER DOMAIN PROTEIN, PUTATIVE-RELATED"/>
    <property type="match status" value="1"/>
</dbReference>
<dbReference type="GO" id="GO:0008270">
    <property type="term" value="F:zinc ion binding"/>
    <property type="evidence" value="ECO:0007669"/>
    <property type="project" value="InterPro"/>
</dbReference>
<feature type="compositionally biased region" description="Low complexity" evidence="6">
    <location>
        <begin position="86"/>
        <end position="103"/>
    </location>
</feature>
<keyword evidence="9" id="KW-1185">Reference proteome</keyword>
<dbReference type="Gene3D" id="4.10.240.10">
    <property type="entry name" value="Zn(2)-C6 fungal-type DNA-binding domain"/>
    <property type="match status" value="1"/>
</dbReference>
<name>W2RZK3_CYPE1</name>
<evidence type="ECO:0000256" key="3">
    <source>
        <dbReference type="ARBA" id="ARBA00023125"/>
    </source>
</evidence>
<dbReference type="InterPro" id="IPR001138">
    <property type="entry name" value="Zn2Cys6_DnaBD"/>
</dbReference>
<dbReference type="GO" id="GO:0000976">
    <property type="term" value="F:transcription cis-regulatory region binding"/>
    <property type="evidence" value="ECO:0007669"/>
    <property type="project" value="TreeGrafter"/>
</dbReference>
<feature type="region of interest" description="Disordered" evidence="6">
    <location>
        <begin position="86"/>
        <end position="108"/>
    </location>
</feature>
<dbReference type="GO" id="GO:0000981">
    <property type="term" value="F:DNA-binding transcription factor activity, RNA polymerase II-specific"/>
    <property type="evidence" value="ECO:0007669"/>
    <property type="project" value="InterPro"/>
</dbReference>
<evidence type="ECO:0000256" key="2">
    <source>
        <dbReference type="ARBA" id="ARBA00023015"/>
    </source>
</evidence>
<organism evidence="8 9">
    <name type="scientific">Cyphellophora europaea (strain CBS 101466)</name>
    <name type="common">Phialophora europaea</name>
    <dbReference type="NCBI Taxonomy" id="1220924"/>
    <lineage>
        <taxon>Eukaryota</taxon>
        <taxon>Fungi</taxon>
        <taxon>Dikarya</taxon>
        <taxon>Ascomycota</taxon>
        <taxon>Pezizomycotina</taxon>
        <taxon>Eurotiomycetes</taxon>
        <taxon>Chaetothyriomycetidae</taxon>
        <taxon>Chaetothyriales</taxon>
        <taxon>Cyphellophoraceae</taxon>
        <taxon>Cyphellophora</taxon>
    </lineage>
</organism>
<dbReference type="VEuPathDB" id="FungiDB:HMPREF1541_03158"/>
<dbReference type="SMART" id="SM00066">
    <property type="entry name" value="GAL4"/>
    <property type="match status" value="1"/>
</dbReference>
<dbReference type="OrthoDB" id="3163292at2759"/>
<evidence type="ECO:0000256" key="5">
    <source>
        <dbReference type="ARBA" id="ARBA00023242"/>
    </source>
</evidence>
<dbReference type="GO" id="GO:0005634">
    <property type="term" value="C:nucleus"/>
    <property type="evidence" value="ECO:0007669"/>
    <property type="project" value="UniProtKB-SubCell"/>
</dbReference>
<dbReference type="CDD" id="cd12148">
    <property type="entry name" value="fungal_TF_MHR"/>
    <property type="match status" value="1"/>
</dbReference>
<feature type="domain" description="Zn(2)-C6 fungal-type" evidence="7">
    <location>
        <begin position="10"/>
        <end position="43"/>
    </location>
</feature>
<evidence type="ECO:0000256" key="6">
    <source>
        <dbReference type="SAM" id="MobiDB-lite"/>
    </source>
</evidence>
<keyword evidence="5" id="KW-0539">Nucleus</keyword>
<dbReference type="InParanoid" id="W2RZK3"/>
<proteinExistence type="predicted"/>
<dbReference type="HOGENOM" id="CLU_011455_3_1_1"/>
<evidence type="ECO:0000256" key="4">
    <source>
        <dbReference type="ARBA" id="ARBA00023163"/>
    </source>
</evidence>
<evidence type="ECO:0000259" key="7">
    <source>
        <dbReference type="PROSITE" id="PS50048"/>
    </source>
</evidence>
<reference evidence="8 9" key="1">
    <citation type="submission" date="2013-03" db="EMBL/GenBank/DDBJ databases">
        <title>The Genome Sequence of Phialophora europaea CBS 101466.</title>
        <authorList>
            <consortium name="The Broad Institute Genomics Platform"/>
            <person name="Cuomo C."/>
            <person name="de Hoog S."/>
            <person name="Gorbushina A."/>
            <person name="Walker B."/>
            <person name="Young S.K."/>
            <person name="Zeng Q."/>
            <person name="Gargeya S."/>
            <person name="Fitzgerald M."/>
            <person name="Haas B."/>
            <person name="Abouelleil A."/>
            <person name="Allen A.W."/>
            <person name="Alvarado L."/>
            <person name="Arachchi H.M."/>
            <person name="Berlin A.M."/>
            <person name="Chapman S.B."/>
            <person name="Gainer-Dewar J."/>
            <person name="Goldberg J."/>
            <person name="Griggs A."/>
            <person name="Gujja S."/>
            <person name="Hansen M."/>
            <person name="Howarth C."/>
            <person name="Imamovic A."/>
            <person name="Ireland A."/>
            <person name="Larimer J."/>
            <person name="McCowan C."/>
            <person name="Murphy C."/>
            <person name="Pearson M."/>
            <person name="Poon T.W."/>
            <person name="Priest M."/>
            <person name="Roberts A."/>
            <person name="Saif S."/>
            <person name="Shea T."/>
            <person name="Sisk P."/>
            <person name="Sykes S."/>
            <person name="Wortman J."/>
            <person name="Nusbaum C."/>
            <person name="Birren B."/>
        </authorList>
    </citation>
    <scope>NUCLEOTIDE SEQUENCE [LARGE SCALE GENOMIC DNA]</scope>
    <source>
        <strain evidence="8 9">CBS 101466</strain>
    </source>
</reference>
<gene>
    <name evidence="8" type="ORF">HMPREF1541_03158</name>
</gene>
<dbReference type="InterPro" id="IPR036864">
    <property type="entry name" value="Zn2-C6_fun-type_DNA-bd_sf"/>
</dbReference>
<dbReference type="Proteomes" id="UP000030752">
    <property type="component" value="Unassembled WGS sequence"/>
</dbReference>
<dbReference type="GeneID" id="19970497"/>
<evidence type="ECO:0000256" key="1">
    <source>
        <dbReference type="ARBA" id="ARBA00004123"/>
    </source>
</evidence>